<dbReference type="GO" id="GO:0046872">
    <property type="term" value="F:metal ion binding"/>
    <property type="evidence" value="ECO:0007669"/>
    <property type="project" value="UniProtKB-KW"/>
</dbReference>
<comment type="similarity">
    <text evidence="1">Belongs to the metallo-beta-lactamase superfamily.</text>
</comment>
<dbReference type="PANTHER" id="PTHR42978">
    <property type="entry name" value="QUORUM-QUENCHING LACTONASE YTNP-RELATED-RELATED"/>
    <property type="match status" value="1"/>
</dbReference>
<evidence type="ECO:0000256" key="2">
    <source>
        <dbReference type="ARBA" id="ARBA00022723"/>
    </source>
</evidence>
<dbReference type="AlphaFoldDB" id="A0A6N1C5T2"/>
<dbReference type="InterPro" id="IPR036866">
    <property type="entry name" value="RibonucZ/Hydroxyglut_hydro"/>
</dbReference>
<evidence type="ECO:0000256" key="4">
    <source>
        <dbReference type="ARBA" id="ARBA00022833"/>
    </source>
</evidence>
<evidence type="ECO:0000256" key="5">
    <source>
        <dbReference type="SAM" id="SignalP"/>
    </source>
</evidence>
<keyword evidence="5" id="KW-0732">Signal</keyword>
<dbReference type="InterPro" id="IPR051013">
    <property type="entry name" value="MBL_superfamily_lactonases"/>
</dbReference>
<dbReference type="SMART" id="SM00849">
    <property type="entry name" value="Lactamase_B"/>
    <property type="match status" value="1"/>
</dbReference>
<keyword evidence="2" id="KW-0479">Metal-binding</keyword>
<dbReference type="EMBL" id="CP048810">
    <property type="protein sequence ID" value="QKS80698.1"/>
    <property type="molecule type" value="Genomic_DNA"/>
</dbReference>
<organism evidence="7 8">
    <name type="scientific">Pseudomonas bijieensis</name>
    <dbReference type="NCBI Taxonomy" id="2681983"/>
    <lineage>
        <taxon>Bacteria</taxon>
        <taxon>Pseudomonadati</taxon>
        <taxon>Pseudomonadota</taxon>
        <taxon>Gammaproteobacteria</taxon>
        <taxon>Pseudomonadales</taxon>
        <taxon>Pseudomonadaceae</taxon>
        <taxon>Pseudomonas</taxon>
    </lineage>
</organism>
<feature type="signal peptide" evidence="5">
    <location>
        <begin position="1"/>
        <end position="25"/>
    </location>
</feature>
<dbReference type="CDD" id="cd07720">
    <property type="entry name" value="OPHC2-like_MBL-fold"/>
    <property type="match status" value="1"/>
</dbReference>
<evidence type="ECO:0000313" key="8">
    <source>
        <dbReference type="Proteomes" id="UP000509545"/>
    </source>
</evidence>
<proteinExistence type="inferred from homology"/>
<feature type="chain" id="PRO_5026999629" evidence="5">
    <location>
        <begin position="26"/>
        <end position="329"/>
    </location>
</feature>
<sequence length="329" mass="35293">MKHSLVCALRGAGLALALTSLDALAQAPLQATQVPGYYRLAVGDYEVTALFDGYNDLSPKLLEGLSQSQIRALLARRSIETPGVQTAFNAFLVNTGQQLILVDTGAGQCIGATAGMLSANMQAAGYRPEQVDAILLTHLHLDHVCGLVDDKQQPLFANATVYAAKAEADYWLDPQAMAKAPAGAREFFKIAQDSTAPYVAAGRFKTFAGGQSPLPGVDAALEPGHTPGSTTYRFTSQRQSILFMGDLVHNLAVQFEHPEVSIRFDVDNKRAIKSRAKVFNEAATAKTWVAAAHLPFPGMGHISAVGGHFQWVPVEYGPYQRAAKVPMIE</sequence>
<dbReference type="Gene3D" id="3.60.15.10">
    <property type="entry name" value="Ribonuclease Z/Hydroxyacylglutathione hydrolase-like"/>
    <property type="match status" value="1"/>
</dbReference>
<gene>
    <name evidence="7" type="ORF">GN234_01520</name>
</gene>
<evidence type="ECO:0000259" key="6">
    <source>
        <dbReference type="SMART" id="SM00849"/>
    </source>
</evidence>
<dbReference type="InterPro" id="IPR001279">
    <property type="entry name" value="Metallo-B-lactamas"/>
</dbReference>
<name>A0A6N1C5T2_9PSED</name>
<evidence type="ECO:0000256" key="3">
    <source>
        <dbReference type="ARBA" id="ARBA00022801"/>
    </source>
</evidence>
<reference evidence="7 8" key="1">
    <citation type="submission" date="2020-02" db="EMBL/GenBank/DDBJ databases">
        <authorList>
            <person name="Liang J."/>
        </authorList>
    </citation>
    <scope>NUCLEOTIDE SEQUENCE [LARGE SCALE GENOMIC DNA]</scope>
    <source>
        <strain evidence="7 8">L22-9</strain>
    </source>
</reference>
<dbReference type="Pfam" id="PF00753">
    <property type="entry name" value="Lactamase_B"/>
    <property type="match status" value="1"/>
</dbReference>
<keyword evidence="3 7" id="KW-0378">Hydrolase</keyword>
<dbReference type="GO" id="GO:0016787">
    <property type="term" value="F:hydrolase activity"/>
    <property type="evidence" value="ECO:0007669"/>
    <property type="project" value="UniProtKB-KW"/>
</dbReference>
<evidence type="ECO:0000256" key="1">
    <source>
        <dbReference type="ARBA" id="ARBA00007749"/>
    </source>
</evidence>
<dbReference type="Proteomes" id="UP000509545">
    <property type="component" value="Chromosome"/>
</dbReference>
<keyword evidence="8" id="KW-1185">Reference proteome</keyword>
<dbReference type="RefSeq" id="WP_116832596.1">
    <property type="nucleotide sequence ID" value="NZ_CP048810.1"/>
</dbReference>
<evidence type="ECO:0000313" key="7">
    <source>
        <dbReference type="EMBL" id="QKS80698.1"/>
    </source>
</evidence>
<dbReference type="PANTHER" id="PTHR42978:SF6">
    <property type="entry name" value="QUORUM-QUENCHING LACTONASE YTNP-RELATED"/>
    <property type="match status" value="1"/>
</dbReference>
<dbReference type="SUPFAM" id="SSF56281">
    <property type="entry name" value="Metallo-hydrolase/oxidoreductase"/>
    <property type="match status" value="1"/>
</dbReference>
<dbReference type="KEGG" id="pbz:GN234_01520"/>
<protein>
    <submittedName>
        <fullName evidence="7">MBL fold metallo-hydrolase</fullName>
    </submittedName>
</protein>
<keyword evidence="4" id="KW-0862">Zinc</keyword>
<accession>A0A6N1C5T2</accession>
<feature type="domain" description="Metallo-beta-lactamase" evidence="6">
    <location>
        <begin position="87"/>
        <end position="293"/>
    </location>
</feature>